<dbReference type="Proteomes" id="UP000054851">
    <property type="component" value="Unassembled WGS sequence"/>
</dbReference>
<reference evidence="5" key="1">
    <citation type="submission" date="2016-01" db="EMBL/GenBank/DDBJ databases">
        <authorList>
            <person name="Peeters C."/>
        </authorList>
    </citation>
    <scope>NUCLEOTIDE SEQUENCE</scope>
    <source>
        <strain evidence="5">LMG 29322</strain>
    </source>
</reference>
<dbReference type="OrthoDB" id="9816320at2"/>
<evidence type="ECO:0000259" key="4">
    <source>
        <dbReference type="PROSITE" id="PS50977"/>
    </source>
</evidence>
<evidence type="ECO:0000256" key="2">
    <source>
        <dbReference type="PROSITE-ProRule" id="PRU00335"/>
    </source>
</evidence>
<protein>
    <submittedName>
        <fullName evidence="5">TetR family transcriptional regulator</fullName>
    </submittedName>
</protein>
<dbReference type="Pfam" id="PF17928">
    <property type="entry name" value="TetR_C_22"/>
    <property type="match status" value="1"/>
</dbReference>
<evidence type="ECO:0000313" key="5">
    <source>
        <dbReference type="EMBL" id="SAK45242.1"/>
    </source>
</evidence>
<name>A0A157ZI67_9BURK</name>
<organism evidence="5 6">
    <name type="scientific">Caballeronia hypogeia</name>
    <dbReference type="NCBI Taxonomy" id="1777140"/>
    <lineage>
        <taxon>Bacteria</taxon>
        <taxon>Pseudomonadati</taxon>
        <taxon>Pseudomonadota</taxon>
        <taxon>Betaproteobacteria</taxon>
        <taxon>Burkholderiales</taxon>
        <taxon>Burkholderiaceae</taxon>
        <taxon>Caballeronia</taxon>
    </lineage>
</organism>
<feature type="DNA-binding region" description="H-T-H motif" evidence="2">
    <location>
        <begin position="48"/>
        <end position="67"/>
    </location>
</feature>
<dbReference type="EMBL" id="FCOA02000002">
    <property type="protein sequence ID" value="SAK45242.1"/>
    <property type="molecule type" value="Genomic_DNA"/>
</dbReference>
<dbReference type="InterPro" id="IPR041674">
    <property type="entry name" value="TetR_C_22"/>
</dbReference>
<accession>A0A157ZI67</accession>
<dbReference type="PRINTS" id="PR00455">
    <property type="entry name" value="HTHTETR"/>
</dbReference>
<dbReference type="InterPro" id="IPR050109">
    <property type="entry name" value="HTH-type_TetR-like_transc_reg"/>
</dbReference>
<proteinExistence type="predicted"/>
<feature type="region of interest" description="Disordered" evidence="3">
    <location>
        <begin position="1"/>
        <end position="26"/>
    </location>
</feature>
<dbReference type="PANTHER" id="PTHR30055">
    <property type="entry name" value="HTH-TYPE TRANSCRIPTIONAL REGULATOR RUTR"/>
    <property type="match status" value="1"/>
</dbReference>
<dbReference type="PANTHER" id="PTHR30055:SF226">
    <property type="entry name" value="HTH-TYPE TRANSCRIPTIONAL REGULATOR PKSA"/>
    <property type="match status" value="1"/>
</dbReference>
<dbReference type="Pfam" id="PF00440">
    <property type="entry name" value="TetR_N"/>
    <property type="match status" value="1"/>
</dbReference>
<evidence type="ECO:0000256" key="3">
    <source>
        <dbReference type="SAM" id="MobiDB-lite"/>
    </source>
</evidence>
<dbReference type="InterPro" id="IPR001647">
    <property type="entry name" value="HTH_TetR"/>
</dbReference>
<dbReference type="RefSeq" id="WP_061166232.1">
    <property type="nucleotide sequence ID" value="NZ_FCOA02000002.1"/>
</dbReference>
<feature type="compositionally biased region" description="Basic and acidic residues" evidence="3">
    <location>
        <begin position="1"/>
        <end position="14"/>
    </location>
</feature>
<dbReference type="PROSITE" id="PS50977">
    <property type="entry name" value="HTH_TETR_2"/>
    <property type="match status" value="1"/>
</dbReference>
<keyword evidence="1 2" id="KW-0238">DNA-binding</keyword>
<dbReference type="Gene3D" id="1.10.357.10">
    <property type="entry name" value="Tetracycline Repressor, domain 2"/>
    <property type="match status" value="1"/>
</dbReference>
<evidence type="ECO:0000313" key="6">
    <source>
        <dbReference type="Proteomes" id="UP000054851"/>
    </source>
</evidence>
<keyword evidence="6" id="KW-1185">Reference proteome</keyword>
<dbReference type="GO" id="GO:0000976">
    <property type="term" value="F:transcription cis-regulatory region binding"/>
    <property type="evidence" value="ECO:0007669"/>
    <property type="project" value="TreeGrafter"/>
</dbReference>
<dbReference type="SUPFAM" id="SSF46689">
    <property type="entry name" value="Homeodomain-like"/>
    <property type="match status" value="1"/>
</dbReference>
<comment type="caution">
    <text evidence="5">The sequence shown here is derived from an EMBL/GenBank/DDBJ whole genome shotgun (WGS) entry which is preliminary data.</text>
</comment>
<dbReference type="AlphaFoldDB" id="A0A157ZI67"/>
<gene>
    <name evidence="5" type="ORF">AWB79_00961</name>
</gene>
<sequence>MQEKPPRPGTDKSVARRQPAQQRSRERLDRILEVAQQLIAEKGSEHVKMSEIAELAEISIGSLYQYFPDKRAIVRTLAELYAAESRRCVREAFEAVQSKAQLLDAFAALVDQYYEIVIDKPVMRDISSALRSDKELMNIEIAESRACGALLAAAIRRVMPRVDSKRVNALAFLIWQLGEETMRLAVAHKRGEGALLVDAYKRMSLRAIEEA</sequence>
<dbReference type="STRING" id="1777140.AWB79_00961"/>
<dbReference type="GO" id="GO:0003700">
    <property type="term" value="F:DNA-binding transcription factor activity"/>
    <property type="evidence" value="ECO:0007669"/>
    <property type="project" value="TreeGrafter"/>
</dbReference>
<feature type="domain" description="HTH tetR-type" evidence="4">
    <location>
        <begin position="25"/>
        <end position="85"/>
    </location>
</feature>
<dbReference type="InterPro" id="IPR009057">
    <property type="entry name" value="Homeodomain-like_sf"/>
</dbReference>
<evidence type="ECO:0000256" key="1">
    <source>
        <dbReference type="ARBA" id="ARBA00023125"/>
    </source>
</evidence>